<comment type="function">
    <text evidence="1">Involved in the transposition of the insertion sequence.</text>
</comment>
<dbReference type="Pfam" id="PF01527">
    <property type="entry name" value="HTH_Tnp_1"/>
    <property type="match status" value="1"/>
</dbReference>
<gene>
    <name evidence="3" type="ORF">HUR95_16495</name>
</gene>
<dbReference type="GO" id="GO:0006313">
    <property type="term" value="P:DNA transposition"/>
    <property type="evidence" value="ECO:0007669"/>
    <property type="project" value="InterPro"/>
</dbReference>
<dbReference type="SUPFAM" id="SSF53098">
    <property type="entry name" value="Ribonuclease H-like"/>
    <property type="match status" value="1"/>
</dbReference>
<feature type="domain" description="Integrase catalytic" evidence="2">
    <location>
        <begin position="217"/>
        <end position="375"/>
    </location>
</feature>
<dbReference type="RefSeq" id="WP_042686271.1">
    <property type="nucleotide sequence ID" value="NZ_AFCE01000165.1"/>
</dbReference>
<sequence>MKKRNRYTPEFKTKVVLEVLREEQTVNEIAGKYELSPVMIRRWKAEFLKRALMVFQKGTDEIDKVRKAYESKQENLEKLVGQLTVEVDWLKKNLDSNKSIQERKAMIERNHPKISVKRQAELLGVNRTSVYRCPKRRTESQENIQLMHRIDELYTEHPYFGYRRMTAKLRSEGFDVNKKRVRRLMRLMGIRAIYPGPNLSKRLHAQYCRSYLLRGLEINRPDHVWGVDITYIRMGKGFMYLFTMIDWFSRKVVDYELSSTLEKGFVFECLKRAFRYRKPVIINSDQGIHFTNAEYLELMKEHDVKVSMDGKGRATDNSRTERFFRALKYECIYINEFENPRELRQGIRGYVRFYNTERPHQALGYQAPEMIYRQHELAEVS</sequence>
<dbReference type="Gene3D" id="1.10.10.10">
    <property type="entry name" value="Winged helix-like DNA-binding domain superfamily/Winged helix DNA-binding domain"/>
    <property type="match status" value="1"/>
</dbReference>
<dbReference type="NCBIfam" id="NF033516">
    <property type="entry name" value="transpos_IS3"/>
    <property type="match status" value="1"/>
</dbReference>
<dbReference type="PROSITE" id="PS50994">
    <property type="entry name" value="INTEGRASE"/>
    <property type="match status" value="1"/>
</dbReference>
<dbReference type="GO" id="GO:0004803">
    <property type="term" value="F:transposase activity"/>
    <property type="evidence" value="ECO:0007669"/>
    <property type="project" value="InterPro"/>
</dbReference>
<protein>
    <submittedName>
        <fullName evidence="3">IS3 family transposase</fullName>
    </submittedName>
</protein>
<name>A0A8X8LAC9_CALTT</name>
<proteinExistence type="predicted"/>
<dbReference type="InterPro" id="IPR002514">
    <property type="entry name" value="Transposase_8"/>
</dbReference>
<dbReference type="InterPro" id="IPR012337">
    <property type="entry name" value="RNaseH-like_sf"/>
</dbReference>
<dbReference type="Proteomes" id="UP000825179">
    <property type="component" value="Chromosome"/>
</dbReference>
<dbReference type="Pfam" id="PF00665">
    <property type="entry name" value="rve"/>
    <property type="match status" value="1"/>
</dbReference>
<evidence type="ECO:0000313" key="3">
    <source>
        <dbReference type="EMBL" id="QZT33788.1"/>
    </source>
</evidence>
<accession>A0A8X8LAC9</accession>
<dbReference type="Pfam" id="PF13276">
    <property type="entry name" value="HTH_21"/>
    <property type="match status" value="1"/>
</dbReference>
<dbReference type="EMBL" id="CP082237">
    <property type="protein sequence ID" value="QZT33788.1"/>
    <property type="molecule type" value="Genomic_DNA"/>
</dbReference>
<evidence type="ECO:0000256" key="1">
    <source>
        <dbReference type="ARBA" id="ARBA00002286"/>
    </source>
</evidence>
<dbReference type="AlphaFoldDB" id="A0A8X8LAC9"/>
<evidence type="ECO:0000259" key="2">
    <source>
        <dbReference type="PROSITE" id="PS50994"/>
    </source>
</evidence>
<dbReference type="InterPro" id="IPR048020">
    <property type="entry name" value="Transpos_IS3"/>
</dbReference>
<reference evidence="3 4" key="1">
    <citation type="journal article" date="2020" name="Extremophiles">
        <title>Genomic analysis of Caldalkalibacillus thermarum TA2.A1 reveals aerobic alkaliphilic metabolism and evolutionary hallmarks linking alkaliphilic bacteria and plant life.</title>
        <authorList>
            <person name="de Jong S.I."/>
            <person name="van den Broek M.A."/>
            <person name="Merkel A.Y."/>
            <person name="de la Torre Cortes P."/>
            <person name="Kalamorz F."/>
            <person name="Cook G.M."/>
            <person name="van Loosdrecht M.C.M."/>
            <person name="McMillan D.G.G."/>
        </authorList>
    </citation>
    <scope>NUCLEOTIDE SEQUENCE [LARGE SCALE GENOMIC DNA]</scope>
    <source>
        <strain evidence="3 4">TA2.A1</strain>
    </source>
</reference>
<dbReference type="PANTHER" id="PTHR46889">
    <property type="entry name" value="TRANSPOSASE INSF FOR INSERTION SEQUENCE IS3B-RELATED"/>
    <property type="match status" value="1"/>
</dbReference>
<dbReference type="SUPFAM" id="SSF46689">
    <property type="entry name" value="Homeodomain-like"/>
    <property type="match status" value="1"/>
</dbReference>
<dbReference type="InterPro" id="IPR050900">
    <property type="entry name" value="Transposase_IS3/IS150/IS904"/>
</dbReference>
<evidence type="ECO:0000313" key="4">
    <source>
        <dbReference type="Proteomes" id="UP000825179"/>
    </source>
</evidence>
<dbReference type="OrthoDB" id="9775203at2"/>
<dbReference type="InterPro" id="IPR025948">
    <property type="entry name" value="HTH-like_dom"/>
</dbReference>
<dbReference type="PANTHER" id="PTHR46889:SF4">
    <property type="entry name" value="TRANSPOSASE INSO FOR INSERTION SEQUENCE ELEMENT IS911B-RELATED"/>
    <property type="match status" value="1"/>
</dbReference>
<dbReference type="Pfam" id="PF13333">
    <property type="entry name" value="rve_2"/>
    <property type="match status" value="1"/>
</dbReference>
<dbReference type="InterPro" id="IPR036388">
    <property type="entry name" value="WH-like_DNA-bd_sf"/>
</dbReference>
<dbReference type="InterPro" id="IPR036397">
    <property type="entry name" value="RNaseH_sf"/>
</dbReference>
<organism evidence="3 4">
    <name type="scientific">Caldalkalibacillus thermarum (strain TA2.A1)</name>
    <dbReference type="NCBI Taxonomy" id="986075"/>
    <lineage>
        <taxon>Bacteria</taxon>
        <taxon>Bacillati</taxon>
        <taxon>Bacillota</taxon>
        <taxon>Bacilli</taxon>
        <taxon>Bacillales</taxon>
        <taxon>Bacillaceae</taxon>
        <taxon>Caldalkalibacillus</taxon>
    </lineage>
</organism>
<dbReference type="Gene3D" id="3.30.420.10">
    <property type="entry name" value="Ribonuclease H-like superfamily/Ribonuclease H"/>
    <property type="match status" value="1"/>
</dbReference>
<dbReference type="GO" id="GO:0003677">
    <property type="term" value="F:DNA binding"/>
    <property type="evidence" value="ECO:0007669"/>
    <property type="project" value="InterPro"/>
</dbReference>
<keyword evidence="4" id="KW-1185">Reference proteome</keyword>
<dbReference type="InterPro" id="IPR009057">
    <property type="entry name" value="Homeodomain-like_sf"/>
</dbReference>
<dbReference type="KEGG" id="cthu:HUR95_16495"/>
<dbReference type="GO" id="GO:0015074">
    <property type="term" value="P:DNA integration"/>
    <property type="evidence" value="ECO:0007669"/>
    <property type="project" value="InterPro"/>
</dbReference>
<dbReference type="InterPro" id="IPR001584">
    <property type="entry name" value="Integrase_cat-core"/>
</dbReference>